<dbReference type="Proteomes" id="UP000241769">
    <property type="component" value="Unassembled WGS sequence"/>
</dbReference>
<reference evidence="2 3" key="1">
    <citation type="journal article" date="2018" name="Genome Biol. Evol.">
        <title>Multiple Roots of Fruiting Body Formation in Amoebozoa.</title>
        <authorList>
            <person name="Hillmann F."/>
            <person name="Forbes G."/>
            <person name="Novohradska S."/>
            <person name="Ferling I."/>
            <person name="Riege K."/>
            <person name="Groth M."/>
            <person name="Westermann M."/>
            <person name="Marz M."/>
            <person name="Spaller T."/>
            <person name="Winckler T."/>
            <person name="Schaap P."/>
            <person name="Glockner G."/>
        </authorList>
    </citation>
    <scope>NUCLEOTIDE SEQUENCE [LARGE SCALE GENOMIC DNA]</scope>
    <source>
        <strain evidence="2 3">Jena</strain>
    </source>
</reference>
<feature type="chain" id="PRO_5015167193" evidence="1">
    <location>
        <begin position="17"/>
        <end position="160"/>
    </location>
</feature>
<dbReference type="InParanoid" id="A0A2P6NPF2"/>
<evidence type="ECO:0000313" key="3">
    <source>
        <dbReference type="Proteomes" id="UP000241769"/>
    </source>
</evidence>
<feature type="signal peptide" evidence="1">
    <location>
        <begin position="1"/>
        <end position="16"/>
    </location>
</feature>
<keyword evidence="3" id="KW-1185">Reference proteome</keyword>
<gene>
    <name evidence="2" type="ORF">PROFUN_06114</name>
</gene>
<accession>A0A2P6NPF2</accession>
<dbReference type="AlphaFoldDB" id="A0A2P6NPF2"/>
<evidence type="ECO:0000313" key="2">
    <source>
        <dbReference type="EMBL" id="PRP85840.1"/>
    </source>
</evidence>
<comment type="caution">
    <text evidence="2">The sequence shown here is derived from an EMBL/GenBank/DDBJ whole genome shotgun (WGS) entry which is preliminary data.</text>
</comment>
<keyword evidence="1" id="KW-0732">Signal</keyword>
<proteinExistence type="predicted"/>
<sequence length="160" mass="17253">MQTLLFLTLFSVAVVAHDKMIYPIARNAGVATTMNANGCDSDTASPVIGLQSGGVLNVTWGHDHKGAGSGNIIIAMSTYPQNTTSFTMGPQTLSYNNSTVLYNVPQLTMTKRYVLRWYWEFNGNTYVSCTDAVAQSGSDGEMVKPVALIVMMLASIALFL</sequence>
<name>A0A2P6NPF2_9EUKA</name>
<dbReference type="EMBL" id="MDYQ01000038">
    <property type="protein sequence ID" value="PRP85840.1"/>
    <property type="molecule type" value="Genomic_DNA"/>
</dbReference>
<evidence type="ECO:0000256" key="1">
    <source>
        <dbReference type="SAM" id="SignalP"/>
    </source>
</evidence>
<organism evidence="2 3">
    <name type="scientific">Planoprotostelium fungivorum</name>
    <dbReference type="NCBI Taxonomy" id="1890364"/>
    <lineage>
        <taxon>Eukaryota</taxon>
        <taxon>Amoebozoa</taxon>
        <taxon>Evosea</taxon>
        <taxon>Variosea</taxon>
        <taxon>Cavosteliida</taxon>
        <taxon>Cavosteliaceae</taxon>
        <taxon>Planoprotostelium</taxon>
    </lineage>
</organism>
<protein>
    <submittedName>
        <fullName evidence="2">Uncharacterized protein</fullName>
    </submittedName>
</protein>